<dbReference type="InterPro" id="IPR008881">
    <property type="entry name" value="Trigger_fac_ribosome-bd_bac"/>
</dbReference>
<dbReference type="InterPro" id="IPR036611">
    <property type="entry name" value="Trigger_fac_ribosome-bd_sf"/>
</dbReference>
<proteinExistence type="inferred from homology"/>
<comment type="catalytic activity">
    <reaction evidence="1 12 13">
        <text>[protein]-peptidylproline (omega=180) = [protein]-peptidylproline (omega=0)</text>
        <dbReference type="Rhea" id="RHEA:16237"/>
        <dbReference type="Rhea" id="RHEA-COMP:10747"/>
        <dbReference type="Rhea" id="RHEA-COMP:10748"/>
        <dbReference type="ChEBI" id="CHEBI:83833"/>
        <dbReference type="ChEBI" id="CHEBI:83834"/>
        <dbReference type="EC" id="5.2.1.8"/>
    </reaction>
</comment>
<evidence type="ECO:0000256" key="5">
    <source>
        <dbReference type="ARBA" id="ARBA00022618"/>
    </source>
</evidence>
<keyword evidence="5 12" id="KW-0132">Cell division</keyword>
<protein>
    <recommendedName>
        <fullName evidence="4 12">Trigger factor</fullName>
        <shortName evidence="12">TF</shortName>
        <ecNumber evidence="3 12">5.2.1.8</ecNumber>
    </recommendedName>
    <alternativeName>
        <fullName evidence="11 12">PPIase</fullName>
    </alternativeName>
</protein>
<comment type="domain">
    <text evidence="12">Consists of 3 domains; the N-terminus binds the ribosome, the middle domain has PPIase activity, while the C-terminus has intrinsic chaperone activity on its own.</text>
</comment>
<evidence type="ECO:0000313" key="17">
    <source>
        <dbReference type="Proteomes" id="UP000005254"/>
    </source>
</evidence>
<evidence type="ECO:0000256" key="12">
    <source>
        <dbReference type="HAMAP-Rule" id="MF_00303"/>
    </source>
</evidence>
<comment type="function">
    <text evidence="10 12">Involved in protein export. Acts as a chaperone by maintaining the newly synthesized protein in an open conformation. Functions as a peptidyl-prolyl cis-trans isomerase.</text>
</comment>
<sequence length="444" mass="50931">MKLYKVLNSKTTDKSLCLEVEIDPNYWQATQKKLVGEMAKSIKIKGFRPGKIPPNLASQSINKAELMQKSAQNVMNSIYESVQQEEIVASNDNVIDDYPTIDFKTITEQNCVLLFYFDLIPNFQLPDYKKIKDLTPLTKLTEAEFNNEIEKLAKTKSTMVDVSDKKLANGDIAIIDFTGIVDNKKLASASAQNYELTIGSNSFIKGFETGLIAMKVNQKKTLALTFPSDYHVKELQSKPVTFEVVLKAIKKLEFTPMDETNFKSFLPEQFQSFTSLKAFKSYFHKLMENKKQETILQENNQKIRQFLLTNTKLPFLPEALIKLEANRLLKLQQSQAEQYKIPFEKLLSASNITLTELQDRNIKEAKENVTFALVMKKIADIEKIKVDNNKIKAEIENVIAVEYPFASDEMKKQLFFNMEQQKEFVESIIINRLTTTKIVSYSTH</sequence>
<evidence type="ECO:0000256" key="13">
    <source>
        <dbReference type="PROSITE-ProRule" id="PRU00277"/>
    </source>
</evidence>
<evidence type="ECO:0000256" key="7">
    <source>
        <dbReference type="ARBA" id="ARBA00023186"/>
    </source>
</evidence>
<dbReference type="GO" id="GO:0003755">
    <property type="term" value="F:peptidyl-prolyl cis-trans isomerase activity"/>
    <property type="evidence" value="ECO:0007669"/>
    <property type="project" value="UniProtKB-UniRule"/>
</dbReference>
<dbReference type="SUPFAM" id="SSF54534">
    <property type="entry name" value="FKBP-like"/>
    <property type="match status" value="1"/>
</dbReference>
<dbReference type="Gene3D" id="3.10.50.40">
    <property type="match status" value="1"/>
</dbReference>
<dbReference type="InterPro" id="IPR001179">
    <property type="entry name" value="PPIase_FKBP_dom"/>
</dbReference>
<reference evidence="16 17" key="1">
    <citation type="journal article" date="2012" name="J. Bacteriol.">
        <title>Draft Genome Sequences of Four Axenic Mycoplasma genitalium Strains Isolated from Denmark, Japan, and Australia.</title>
        <authorList>
            <person name="McGowin C.L."/>
            <person name="Ma L."/>
            <person name="Jensen J.S."/>
            <person name="Mancuso M.M."/>
            <person name="Hamasuna R."/>
            <person name="Adegboye D."/>
            <person name="Martin D.H."/>
        </authorList>
    </citation>
    <scope>NUCLEOTIDE SEQUENCE [LARGE SCALE GENOMIC DNA]</scope>
    <source>
        <strain evidence="16 17">M6320</strain>
    </source>
</reference>
<name>A0ABC7ZIV7_MYCGT</name>
<evidence type="ECO:0000256" key="14">
    <source>
        <dbReference type="RuleBase" id="RU003914"/>
    </source>
</evidence>
<dbReference type="RefSeq" id="WP_009885775.1">
    <property type="nucleotide sequence ID" value="NC_018497.1"/>
</dbReference>
<organism evidence="16 17">
    <name type="scientific">Mycoplasmoides genitalium M6320</name>
    <dbReference type="NCBI Taxonomy" id="662945"/>
    <lineage>
        <taxon>Bacteria</taxon>
        <taxon>Bacillati</taxon>
        <taxon>Mycoplasmatota</taxon>
        <taxon>Mycoplasmoidales</taxon>
        <taxon>Mycoplasmoidaceae</taxon>
        <taxon>Mycoplasmoides</taxon>
    </lineage>
</organism>
<dbReference type="Pfam" id="PF00254">
    <property type="entry name" value="FKBP_C"/>
    <property type="match status" value="1"/>
</dbReference>
<dbReference type="GeneID" id="99647094"/>
<keyword evidence="7 12" id="KW-0143">Chaperone</keyword>
<evidence type="ECO:0000256" key="2">
    <source>
        <dbReference type="ARBA" id="ARBA00005464"/>
    </source>
</evidence>
<dbReference type="NCBIfam" id="TIGR00115">
    <property type="entry name" value="tig"/>
    <property type="match status" value="1"/>
</dbReference>
<dbReference type="PANTHER" id="PTHR30560">
    <property type="entry name" value="TRIGGER FACTOR CHAPERONE AND PEPTIDYL-PROLYL CIS/TRANS ISOMERASE"/>
    <property type="match status" value="1"/>
</dbReference>
<keyword evidence="9 12" id="KW-0131">Cell cycle</keyword>
<dbReference type="InterPro" id="IPR008880">
    <property type="entry name" value="Trigger_fac_C"/>
</dbReference>
<evidence type="ECO:0000256" key="3">
    <source>
        <dbReference type="ARBA" id="ARBA00013194"/>
    </source>
</evidence>
<dbReference type="FunFam" id="3.10.50.40:FF:000001">
    <property type="entry name" value="Trigger factor"/>
    <property type="match status" value="1"/>
</dbReference>
<evidence type="ECO:0000256" key="9">
    <source>
        <dbReference type="ARBA" id="ARBA00023306"/>
    </source>
</evidence>
<dbReference type="SUPFAM" id="SSF109998">
    <property type="entry name" value="Triger factor/SurA peptide-binding domain-like"/>
    <property type="match status" value="1"/>
</dbReference>
<dbReference type="SMR" id="A0ABC7ZIV7"/>
<dbReference type="Proteomes" id="UP000005254">
    <property type="component" value="Chromosome"/>
</dbReference>
<evidence type="ECO:0000256" key="11">
    <source>
        <dbReference type="ARBA" id="ARBA00029986"/>
    </source>
</evidence>
<dbReference type="InterPro" id="IPR027304">
    <property type="entry name" value="Trigger_fact/SurA_dom_sf"/>
</dbReference>
<keyword evidence="8 12" id="KW-0413">Isomerase</keyword>
<dbReference type="Pfam" id="PF05697">
    <property type="entry name" value="Trigger_N"/>
    <property type="match status" value="1"/>
</dbReference>
<comment type="similarity">
    <text evidence="2 12 14">Belongs to the FKBP-type PPIase family. Tig subfamily.</text>
</comment>
<dbReference type="AlphaFoldDB" id="A0ABC7ZIV7"/>
<dbReference type="Gene3D" id="3.30.70.1050">
    <property type="entry name" value="Trigger factor ribosome-binding domain"/>
    <property type="match status" value="1"/>
</dbReference>
<dbReference type="PROSITE" id="PS50059">
    <property type="entry name" value="FKBP_PPIASE"/>
    <property type="match status" value="1"/>
</dbReference>
<evidence type="ECO:0000256" key="1">
    <source>
        <dbReference type="ARBA" id="ARBA00000971"/>
    </source>
</evidence>
<dbReference type="PANTHER" id="PTHR30560:SF3">
    <property type="entry name" value="TRIGGER FACTOR-LIKE PROTEIN TIG, CHLOROPLASTIC"/>
    <property type="match status" value="1"/>
</dbReference>
<evidence type="ECO:0000256" key="4">
    <source>
        <dbReference type="ARBA" id="ARBA00016902"/>
    </source>
</evidence>
<dbReference type="GO" id="GO:0015031">
    <property type="term" value="P:protein transport"/>
    <property type="evidence" value="ECO:0007669"/>
    <property type="project" value="UniProtKB-UniRule"/>
</dbReference>
<dbReference type="EC" id="5.2.1.8" evidence="3 12"/>
<keyword evidence="6 12" id="KW-0697">Rotamase</keyword>
<evidence type="ECO:0000256" key="8">
    <source>
        <dbReference type="ARBA" id="ARBA00023235"/>
    </source>
</evidence>
<keyword evidence="12" id="KW-0963">Cytoplasm</keyword>
<dbReference type="GO" id="GO:0051301">
    <property type="term" value="P:cell division"/>
    <property type="evidence" value="ECO:0007669"/>
    <property type="project" value="UniProtKB-KW"/>
</dbReference>
<dbReference type="EMBL" id="CP003772">
    <property type="protein sequence ID" value="AFQ04060.1"/>
    <property type="molecule type" value="Genomic_DNA"/>
</dbReference>
<dbReference type="Gene3D" id="1.10.3120.10">
    <property type="entry name" value="Trigger factor, C-terminal domain"/>
    <property type="match status" value="1"/>
</dbReference>
<comment type="subcellular location">
    <subcellularLocation>
        <location evidence="12">Cytoplasm</location>
    </subcellularLocation>
    <text evidence="12">About half TF is bound to the ribosome near the polypeptide exit tunnel while the other half is free in the cytoplasm.</text>
</comment>
<dbReference type="GO" id="GO:0005737">
    <property type="term" value="C:cytoplasm"/>
    <property type="evidence" value="ECO:0007669"/>
    <property type="project" value="UniProtKB-SubCell"/>
</dbReference>
<dbReference type="InterPro" id="IPR046357">
    <property type="entry name" value="PPIase_dom_sf"/>
</dbReference>
<evidence type="ECO:0000313" key="16">
    <source>
        <dbReference type="EMBL" id="AFQ04060.1"/>
    </source>
</evidence>
<evidence type="ECO:0000256" key="6">
    <source>
        <dbReference type="ARBA" id="ARBA00023110"/>
    </source>
</evidence>
<dbReference type="HAMAP" id="MF_00303">
    <property type="entry name" value="Trigger_factor_Tig"/>
    <property type="match status" value="1"/>
</dbReference>
<dbReference type="KEGG" id="mgx:CM1_01415"/>
<dbReference type="SUPFAM" id="SSF102735">
    <property type="entry name" value="Trigger factor ribosome-binding domain"/>
    <property type="match status" value="1"/>
</dbReference>
<dbReference type="Pfam" id="PF05698">
    <property type="entry name" value="Trigger_C"/>
    <property type="match status" value="1"/>
</dbReference>
<dbReference type="PIRSF" id="PIRSF003095">
    <property type="entry name" value="Trigger_factor"/>
    <property type="match status" value="1"/>
</dbReference>
<dbReference type="GO" id="GO:0006457">
    <property type="term" value="P:protein folding"/>
    <property type="evidence" value="ECO:0007669"/>
    <property type="project" value="UniProtKB-UniRule"/>
</dbReference>
<feature type="domain" description="PPIase FKBP-type" evidence="15">
    <location>
        <begin position="170"/>
        <end position="230"/>
    </location>
</feature>
<dbReference type="InterPro" id="IPR037041">
    <property type="entry name" value="Trigger_fac_C_sf"/>
</dbReference>
<accession>A0ABC7ZIV7</accession>
<gene>
    <name evidence="12" type="primary">tig</name>
    <name evidence="16" type="ORF">CM1_01415</name>
</gene>
<dbReference type="InterPro" id="IPR005215">
    <property type="entry name" value="Trig_fac"/>
</dbReference>
<evidence type="ECO:0000256" key="10">
    <source>
        <dbReference type="ARBA" id="ARBA00024849"/>
    </source>
</evidence>
<evidence type="ECO:0000259" key="15">
    <source>
        <dbReference type="PROSITE" id="PS50059"/>
    </source>
</evidence>